<dbReference type="GO" id="GO:0016301">
    <property type="term" value="F:kinase activity"/>
    <property type="evidence" value="ECO:0007669"/>
    <property type="project" value="UniProtKB-KW"/>
</dbReference>
<dbReference type="RefSeq" id="WP_237307670.1">
    <property type="nucleotide sequence ID" value="NZ_CP021748.1"/>
</dbReference>
<feature type="region of interest" description="Disordered" evidence="1">
    <location>
        <begin position="72"/>
        <end position="101"/>
    </location>
</feature>
<dbReference type="KEGG" id="salf:SMD44_07999"/>
<reference evidence="3 4" key="1">
    <citation type="submission" date="2017-05" db="EMBL/GenBank/DDBJ databases">
        <title>Streptomyces alboflavus Genome sequencing and assembly.</title>
        <authorList>
            <person name="Wang Y."/>
            <person name="Du B."/>
            <person name="Ding Y."/>
            <person name="Liu H."/>
            <person name="Hou Q."/>
            <person name="Liu K."/>
            <person name="Wang C."/>
            <person name="Yao L."/>
        </authorList>
    </citation>
    <scope>NUCLEOTIDE SEQUENCE [LARGE SCALE GENOMIC DNA]</scope>
    <source>
        <strain evidence="3 4">MDJK44</strain>
    </source>
</reference>
<dbReference type="Pfam" id="PF20703">
    <property type="entry name" value="nSTAND1"/>
    <property type="match status" value="1"/>
</dbReference>
<sequence length="101" mass="11161">MVLGTGGPDTAEIAHEALIREWARLATWVEEDADFQQWLAVVEERATEADLLSAARLAEADRWLGERAADIPRRWSASSSAAARRSPRSSARSRCSAPRRS</sequence>
<dbReference type="Proteomes" id="UP000195880">
    <property type="component" value="Chromosome"/>
</dbReference>
<dbReference type="EMBL" id="CP021748">
    <property type="protein sequence ID" value="ARX88512.1"/>
    <property type="molecule type" value="Genomic_DNA"/>
</dbReference>
<keyword evidence="3" id="KW-0808">Transferase</keyword>
<feature type="compositionally biased region" description="Low complexity" evidence="1">
    <location>
        <begin position="74"/>
        <end position="101"/>
    </location>
</feature>
<evidence type="ECO:0000313" key="3">
    <source>
        <dbReference type="EMBL" id="ARX88512.1"/>
    </source>
</evidence>
<protein>
    <submittedName>
        <fullName evidence="3">Histidine kinase</fullName>
    </submittedName>
</protein>
<keyword evidence="3" id="KW-0418">Kinase</keyword>
<feature type="domain" description="Novel STAND NTPase 1" evidence="2">
    <location>
        <begin position="9"/>
        <end position="48"/>
    </location>
</feature>
<accession>A0A1Z1WQB6</accession>
<gene>
    <name evidence="3" type="ORF">SMD44_07999</name>
</gene>
<keyword evidence="4" id="KW-1185">Reference proteome</keyword>
<dbReference type="AlphaFoldDB" id="A0A1Z1WQB6"/>
<dbReference type="InterPro" id="IPR049052">
    <property type="entry name" value="nSTAND1"/>
</dbReference>
<proteinExistence type="predicted"/>
<evidence type="ECO:0000256" key="1">
    <source>
        <dbReference type="SAM" id="MobiDB-lite"/>
    </source>
</evidence>
<evidence type="ECO:0000313" key="4">
    <source>
        <dbReference type="Proteomes" id="UP000195880"/>
    </source>
</evidence>
<evidence type="ECO:0000259" key="2">
    <source>
        <dbReference type="Pfam" id="PF20703"/>
    </source>
</evidence>
<organism evidence="3 4">
    <name type="scientific">Streptomyces alboflavus</name>
    <dbReference type="NCBI Taxonomy" id="67267"/>
    <lineage>
        <taxon>Bacteria</taxon>
        <taxon>Bacillati</taxon>
        <taxon>Actinomycetota</taxon>
        <taxon>Actinomycetes</taxon>
        <taxon>Kitasatosporales</taxon>
        <taxon>Streptomycetaceae</taxon>
        <taxon>Streptomyces</taxon>
    </lineage>
</organism>
<name>A0A1Z1WQB6_9ACTN</name>